<proteinExistence type="predicted"/>
<dbReference type="Gramene" id="GBG79607">
    <property type="protein sequence ID" value="GBG79607"/>
    <property type="gene ID" value="CBR_g29755"/>
</dbReference>
<name>A0A388LBA3_CHABU</name>
<organism evidence="1 2">
    <name type="scientific">Chara braunii</name>
    <name type="common">Braun's stonewort</name>
    <dbReference type="NCBI Taxonomy" id="69332"/>
    <lineage>
        <taxon>Eukaryota</taxon>
        <taxon>Viridiplantae</taxon>
        <taxon>Streptophyta</taxon>
        <taxon>Charophyceae</taxon>
        <taxon>Charales</taxon>
        <taxon>Characeae</taxon>
        <taxon>Chara</taxon>
    </lineage>
</organism>
<comment type="caution">
    <text evidence="1">The sequence shown here is derived from an EMBL/GenBank/DDBJ whole genome shotgun (WGS) entry which is preliminary data.</text>
</comment>
<gene>
    <name evidence="1" type="ORF">CBR_g29755</name>
</gene>
<accession>A0A388LBA3</accession>
<evidence type="ECO:0000313" key="2">
    <source>
        <dbReference type="Proteomes" id="UP000265515"/>
    </source>
</evidence>
<dbReference type="Proteomes" id="UP000265515">
    <property type="component" value="Unassembled WGS sequence"/>
</dbReference>
<evidence type="ECO:0000313" key="1">
    <source>
        <dbReference type="EMBL" id="GBG79607.1"/>
    </source>
</evidence>
<reference evidence="1 2" key="1">
    <citation type="journal article" date="2018" name="Cell">
        <title>The Chara Genome: Secondary Complexity and Implications for Plant Terrestrialization.</title>
        <authorList>
            <person name="Nishiyama T."/>
            <person name="Sakayama H."/>
            <person name="Vries J.D."/>
            <person name="Buschmann H."/>
            <person name="Saint-Marcoux D."/>
            <person name="Ullrich K.K."/>
            <person name="Haas F.B."/>
            <person name="Vanderstraeten L."/>
            <person name="Becker D."/>
            <person name="Lang D."/>
            <person name="Vosolsobe S."/>
            <person name="Rombauts S."/>
            <person name="Wilhelmsson P.K.I."/>
            <person name="Janitza P."/>
            <person name="Kern R."/>
            <person name="Heyl A."/>
            <person name="Rumpler F."/>
            <person name="Villalobos L.I.A.C."/>
            <person name="Clay J.M."/>
            <person name="Skokan R."/>
            <person name="Toyoda A."/>
            <person name="Suzuki Y."/>
            <person name="Kagoshima H."/>
            <person name="Schijlen E."/>
            <person name="Tajeshwar N."/>
            <person name="Catarino B."/>
            <person name="Hetherington A.J."/>
            <person name="Saltykova A."/>
            <person name="Bonnot C."/>
            <person name="Breuninger H."/>
            <person name="Symeonidi A."/>
            <person name="Radhakrishnan G.V."/>
            <person name="Van Nieuwerburgh F."/>
            <person name="Deforce D."/>
            <person name="Chang C."/>
            <person name="Karol K.G."/>
            <person name="Hedrich R."/>
            <person name="Ulvskov P."/>
            <person name="Glockner G."/>
            <person name="Delwiche C.F."/>
            <person name="Petrasek J."/>
            <person name="Van de Peer Y."/>
            <person name="Friml J."/>
            <person name="Beilby M."/>
            <person name="Dolan L."/>
            <person name="Kohara Y."/>
            <person name="Sugano S."/>
            <person name="Fujiyama A."/>
            <person name="Delaux P.-M."/>
            <person name="Quint M."/>
            <person name="TheiBen G."/>
            <person name="Hagemann M."/>
            <person name="Harholt J."/>
            <person name="Dunand C."/>
            <person name="Zachgo S."/>
            <person name="Langdale J."/>
            <person name="Maumus F."/>
            <person name="Straeten D.V.D."/>
            <person name="Gould S.B."/>
            <person name="Rensing S.A."/>
        </authorList>
    </citation>
    <scope>NUCLEOTIDE SEQUENCE [LARGE SCALE GENOMIC DNA]</scope>
    <source>
        <strain evidence="1 2">S276</strain>
    </source>
</reference>
<dbReference type="AlphaFoldDB" id="A0A388LBA3"/>
<keyword evidence="2" id="KW-1185">Reference proteome</keyword>
<dbReference type="EMBL" id="BFEA01000323">
    <property type="protein sequence ID" value="GBG79607.1"/>
    <property type="molecule type" value="Genomic_DNA"/>
</dbReference>
<sequence length="139" mass="14842">MVDNCVMAGIVVLGGEVTMVEVVVDEGRGMDHVLAERTVNVEAEDGGRVVAPEVGGGDLVVTIWMAGVRFSMAVTRAEMVETDVWMSSMDEWTDVTIQRMVARSMVASGASVCSPVVVDEARGMDHVLAKRAVDVEAED</sequence>
<protein>
    <submittedName>
        <fullName evidence="1">Uncharacterized protein</fullName>
    </submittedName>
</protein>